<reference evidence="1" key="3">
    <citation type="submission" date="2022-06" db="EMBL/GenBank/DDBJ databases">
        <title>Resources to Facilitate Use of the Altered Schaedler Flora (ASF) Mouse Model to Study Microbiome Function.</title>
        <authorList>
            <person name="Proctor A."/>
            <person name="Parvinroo S."/>
            <person name="Richie T."/>
            <person name="Jia X."/>
            <person name="Lee S.T.M."/>
            <person name="Karp P.D."/>
            <person name="Paley S."/>
            <person name="Kostic A.D."/>
            <person name="Pierre J.F."/>
            <person name="Wannemuehler M.J."/>
            <person name="Phillips G.J."/>
        </authorList>
    </citation>
    <scope>NUCLEOTIDE SEQUENCE</scope>
    <source>
        <strain evidence="1">ASF457</strain>
    </source>
</reference>
<dbReference type="KEGG" id="msch:N508_001607"/>
<protein>
    <submittedName>
        <fullName evidence="1">Uncharacterized protein</fullName>
    </submittedName>
</protein>
<evidence type="ECO:0000313" key="2">
    <source>
        <dbReference type="Proteomes" id="UP000017429"/>
    </source>
</evidence>
<organism evidence="1 2">
    <name type="scientific">Mucispirillum schaedleri ASF457</name>
    <dbReference type="NCBI Taxonomy" id="1379858"/>
    <lineage>
        <taxon>Bacteria</taxon>
        <taxon>Pseudomonadati</taxon>
        <taxon>Deferribacterota</taxon>
        <taxon>Deferribacteres</taxon>
        <taxon>Deferribacterales</taxon>
        <taxon>Mucispirillaceae</taxon>
        <taxon>Mucispirillum</taxon>
    </lineage>
</organism>
<keyword evidence="2" id="KW-1185">Reference proteome</keyword>
<reference evidence="1" key="1">
    <citation type="journal article" date="2014" name="Genome Announc.">
        <title>Draft genome sequences of the altered schaedler flora, a defined bacterial community from gnotobiotic mice.</title>
        <authorList>
            <person name="Wannemuehler M.J."/>
            <person name="Overstreet A.M."/>
            <person name="Ward D.V."/>
            <person name="Phillips G.J."/>
        </authorList>
    </citation>
    <scope>NUCLEOTIDE SEQUENCE</scope>
    <source>
        <strain evidence="1">ASF457</strain>
    </source>
</reference>
<dbReference type="RefSeq" id="WP_023275898.1">
    <property type="nucleotide sequence ID" value="NZ_CP097562.1"/>
</dbReference>
<evidence type="ECO:0000313" key="1">
    <source>
        <dbReference type="EMBL" id="USF24521.1"/>
    </source>
</evidence>
<dbReference type="AlphaFoldDB" id="V2QFP5"/>
<sequence>MKKRAILLIFILLTAACSKDNSKPDLQDTSNYNADNKAALSHNEVKGRHEQMTAPEKNPRRALEQLGFWNKKYYKLEYNPLYGYCYQHLFPSMDTSQEKDVIPFHVKTQPFDPMVIFIVNKVAYKNGEFELSGTINDIKYIVHIKVQDGKTINVRLGEFEINESYDLSSGIAYSSFINTYAYQDEPVFDLSLYDTCEEQDIAIISDISDKLTDDKVQEQHGINVKTEKGLDCWGKWANVNNKQNVYYELDKEKLLFKDYSEQIFSNGSVRTNVIEDMTYKNGIFYFNFEDSELIGHMCLPIDNNTSMWVLDDVNLGIFEKYK</sequence>
<name>V2QFP5_9BACT</name>
<accession>V2QFP5</accession>
<dbReference type="Proteomes" id="UP000017429">
    <property type="component" value="Chromosome"/>
</dbReference>
<dbReference type="EMBL" id="CP097562">
    <property type="protein sequence ID" value="USF24521.1"/>
    <property type="molecule type" value="Genomic_DNA"/>
</dbReference>
<proteinExistence type="predicted"/>
<gene>
    <name evidence="1" type="ORF">N508_001607</name>
</gene>
<dbReference type="PROSITE" id="PS51257">
    <property type="entry name" value="PROKAR_LIPOPROTEIN"/>
    <property type="match status" value="1"/>
</dbReference>
<reference evidence="1" key="2">
    <citation type="submission" date="2022-05" db="EMBL/GenBank/DDBJ databases">
        <authorList>
            <person name="Proctor A.L."/>
            <person name="Phillips G.J."/>
            <person name="Wannemuehler M.J."/>
        </authorList>
    </citation>
    <scope>NUCLEOTIDE SEQUENCE</scope>
    <source>
        <strain evidence="1">ASF457</strain>
    </source>
</reference>